<dbReference type="InterPro" id="IPR038005">
    <property type="entry name" value="RX-like_CC"/>
</dbReference>
<dbReference type="Pfam" id="PF23559">
    <property type="entry name" value="WHD_DRP"/>
    <property type="match status" value="1"/>
</dbReference>
<dbReference type="GO" id="GO:0005524">
    <property type="term" value="F:ATP binding"/>
    <property type="evidence" value="ECO:0007669"/>
    <property type="project" value="UniProtKB-KW"/>
</dbReference>
<evidence type="ECO:0000313" key="10">
    <source>
        <dbReference type="EMBL" id="RLM69284.1"/>
    </source>
</evidence>
<dbReference type="Gene3D" id="1.10.10.10">
    <property type="entry name" value="Winged helix-like DNA-binding domain superfamily/Winged helix DNA-binding domain"/>
    <property type="match status" value="1"/>
</dbReference>
<dbReference type="Pfam" id="PF18052">
    <property type="entry name" value="Rx_N"/>
    <property type="match status" value="1"/>
</dbReference>
<evidence type="ECO:0000256" key="5">
    <source>
        <dbReference type="ARBA" id="ARBA00022821"/>
    </source>
</evidence>
<organism evidence="10 11">
    <name type="scientific">Panicum miliaceum</name>
    <name type="common">Proso millet</name>
    <name type="synonym">Broomcorn millet</name>
    <dbReference type="NCBI Taxonomy" id="4540"/>
    <lineage>
        <taxon>Eukaryota</taxon>
        <taxon>Viridiplantae</taxon>
        <taxon>Streptophyta</taxon>
        <taxon>Embryophyta</taxon>
        <taxon>Tracheophyta</taxon>
        <taxon>Spermatophyta</taxon>
        <taxon>Magnoliopsida</taxon>
        <taxon>Liliopsida</taxon>
        <taxon>Poales</taxon>
        <taxon>Poaceae</taxon>
        <taxon>PACMAD clade</taxon>
        <taxon>Panicoideae</taxon>
        <taxon>Panicodae</taxon>
        <taxon>Paniceae</taxon>
        <taxon>Panicinae</taxon>
        <taxon>Panicum</taxon>
        <taxon>Panicum sect. Panicum</taxon>
    </lineage>
</organism>
<comment type="caution">
    <text evidence="10">The sequence shown here is derived from an EMBL/GenBank/DDBJ whole genome shotgun (WGS) entry which is preliminary data.</text>
</comment>
<keyword evidence="2" id="KW-0433">Leucine-rich repeat</keyword>
<proteinExistence type="inferred from homology"/>
<dbReference type="SUPFAM" id="SSF52540">
    <property type="entry name" value="P-loop containing nucleoside triphosphate hydrolases"/>
    <property type="match status" value="1"/>
</dbReference>
<keyword evidence="6" id="KW-0067">ATP-binding</keyword>
<dbReference type="Proteomes" id="UP000275267">
    <property type="component" value="Unassembled WGS sequence"/>
</dbReference>
<dbReference type="InterPro" id="IPR036388">
    <property type="entry name" value="WH-like_DNA-bd_sf"/>
</dbReference>
<dbReference type="InterPro" id="IPR058922">
    <property type="entry name" value="WHD_DRP"/>
</dbReference>
<dbReference type="Pfam" id="PF00931">
    <property type="entry name" value="NB-ARC"/>
    <property type="match status" value="1"/>
</dbReference>
<name>A0A3L6Q121_PANMI</name>
<keyword evidence="11" id="KW-1185">Reference proteome</keyword>
<evidence type="ECO:0000313" key="11">
    <source>
        <dbReference type="Proteomes" id="UP000275267"/>
    </source>
</evidence>
<dbReference type="InterPro" id="IPR042197">
    <property type="entry name" value="Apaf_helical"/>
</dbReference>
<feature type="domain" description="Disease resistance protein winged helix" evidence="9">
    <location>
        <begin position="423"/>
        <end position="482"/>
    </location>
</feature>
<evidence type="ECO:0000256" key="2">
    <source>
        <dbReference type="ARBA" id="ARBA00022614"/>
    </source>
</evidence>
<reference evidence="11" key="1">
    <citation type="journal article" date="2019" name="Nat. Commun.">
        <title>The genome of broomcorn millet.</title>
        <authorList>
            <person name="Zou C."/>
            <person name="Miki D."/>
            <person name="Li D."/>
            <person name="Tang Q."/>
            <person name="Xiao L."/>
            <person name="Rajput S."/>
            <person name="Deng P."/>
            <person name="Jia W."/>
            <person name="Huang R."/>
            <person name="Zhang M."/>
            <person name="Sun Y."/>
            <person name="Hu J."/>
            <person name="Fu X."/>
            <person name="Schnable P.S."/>
            <person name="Li F."/>
            <person name="Zhang H."/>
            <person name="Feng B."/>
            <person name="Zhu X."/>
            <person name="Liu R."/>
            <person name="Schnable J.C."/>
            <person name="Zhu J.-K."/>
            <person name="Zhang H."/>
        </authorList>
    </citation>
    <scope>NUCLEOTIDE SEQUENCE [LARGE SCALE GENOMIC DNA]</scope>
</reference>
<feature type="domain" description="Disease resistance N-terminal" evidence="8">
    <location>
        <begin position="12"/>
        <end position="90"/>
    </location>
</feature>
<dbReference type="Gene3D" id="1.20.5.4130">
    <property type="match status" value="1"/>
</dbReference>
<dbReference type="InterPro" id="IPR041118">
    <property type="entry name" value="Rx_N"/>
</dbReference>
<dbReference type="PANTHER" id="PTHR36766">
    <property type="entry name" value="PLANT BROAD-SPECTRUM MILDEW RESISTANCE PROTEIN RPW8"/>
    <property type="match status" value="1"/>
</dbReference>
<evidence type="ECO:0000259" key="9">
    <source>
        <dbReference type="Pfam" id="PF23559"/>
    </source>
</evidence>
<evidence type="ECO:0000256" key="3">
    <source>
        <dbReference type="ARBA" id="ARBA00022737"/>
    </source>
</evidence>
<evidence type="ECO:0000259" key="7">
    <source>
        <dbReference type="Pfam" id="PF00931"/>
    </source>
</evidence>
<dbReference type="EMBL" id="PQIB02000014">
    <property type="protein sequence ID" value="RLM69284.1"/>
    <property type="molecule type" value="Genomic_DNA"/>
</dbReference>
<dbReference type="InterPro" id="IPR027417">
    <property type="entry name" value="P-loop_NTPase"/>
</dbReference>
<dbReference type="STRING" id="4540.A0A3L6Q121"/>
<feature type="domain" description="NB-ARC" evidence="7">
    <location>
        <begin position="173"/>
        <end position="337"/>
    </location>
</feature>
<dbReference type="GO" id="GO:0006952">
    <property type="term" value="P:defense response"/>
    <property type="evidence" value="ECO:0007669"/>
    <property type="project" value="UniProtKB-KW"/>
</dbReference>
<evidence type="ECO:0000256" key="1">
    <source>
        <dbReference type="ARBA" id="ARBA00008894"/>
    </source>
</evidence>
<evidence type="ECO:0000256" key="4">
    <source>
        <dbReference type="ARBA" id="ARBA00022741"/>
    </source>
</evidence>
<evidence type="ECO:0000259" key="8">
    <source>
        <dbReference type="Pfam" id="PF18052"/>
    </source>
</evidence>
<evidence type="ECO:0000256" key="6">
    <source>
        <dbReference type="ARBA" id="ARBA00022840"/>
    </source>
</evidence>
<dbReference type="Gene3D" id="3.40.50.300">
    <property type="entry name" value="P-loop containing nucleotide triphosphate hydrolases"/>
    <property type="match status" value="1"/>
</dbReference>
<comment type="similarity">
    <text evidence="1">Belongs to the disease resistance NB-LRR family.</text>
</comment>
<keyword evidence="3" id="KW-0677">Repeat</keyword>
<gene>
    <name evidence="10" type="ORF">C2845_PM17G06190</name>
</gene>
<sequence>MGTCIDALTLKFLAKLGEIIEDEVVMTLSVKKDIKRLKNNLEYFGAVHEDVEALAMNDRVIESWWKNMTNVMFDVDDVIDHFMVHSHKLLPSSRLVCCNRTLFSCFAKISSDHKAAKKIKDINKKLDEIKMFKEMFSFERINHQQFQVTVVDRSQTSPIDELEVVGRDIKQAADDMVKMLMSNCHENRSTVFGIQGMGGIGKTTLAQKIYNEQRIREKFQIHIWLCISQSYTEIGLLKQARRMAGATCDQLETKTELLPHLMDTIRGKSVFLVLDDVWKSDVWIDVLRLPFERGWKTHILVTTRNLDVLEEMHAAYTHQVNKMNNYDGLELLMKKSFIPYEQISDFRDVGYQLVKKCDGLPLAIKVVAGVLSTKKTRGEWESIRDTQWSTHGLPKELGGPLYLSYNNLPPQLKLCFLWCSLLPSNFEIHRDAASSWSVAEGFVRKEHNYALYEIAEGYYHELIRRNLLQPKPEFVDKGSQQCMIY</sequence>
<dbReference type="PRINTS" id="PR00364">
    <property type="entry name" value="DISEASERSIST"/>
</dbReference>
<keyword evidence="5" id="KW-0611">Plant defense</keyword>
<dbReference type="AlphaFoldDB" id="A0A3L6Q121"/>
<dbReference type="GO" id="GO:0043531">
    <property type="term" value="F:ADP binding"/>
    <property type="evidence" value="ECO:0007669"/>
    <property type="project" value="InterPro"/>
</dbReference>
<dbReference type="PANTHER" id="PTHR36766:SF33">
    <property type="entry name" value="NB-ARC DOMAIN-CONTAINING PROTEIN"/>
    <property type="match status" value="1"/>
</dbReference>
<dbReference type="Gene3D" id="1.10.8.430">
    <property type="entry name" value="Helical domain of apoptotic protease-activating factors"/>
    <property type="match status" value="1"/>
</dbReference>
<protein>
    <submittedName>
        <fullName evidence="10">NBS-LRR-like protein</fullName>
    </submittedName>
</protein>
<keyword evidence="4" id="KW-0547">Nucleotide-binding</keyword>
<dbReference type="OrthoDB" id="3027644at2759"/>
<accession>A0A3L6Q121</accession>
<dbReference type="CDD" id="cd14798">
    <property type="entry name" value="RX-CC_like"/>
    <property type="match status" value="1"/>
</dbReference>
<dbReference type="InterPro" id="IPR002182">
    <property type="entry name" value="NB-ARC"/>
</dbReference>